<evidence type="ECO:0000256" key="2">
    <source>
        <dbReference type="ARBA" id="ARBA00022741"/>
    </source>
</evidence>
<dbReference type="GO" id="GO:0022857">
    <property type="term" value="F:transmembrane transporter activity"/>
    <property type="evidence" value="ECO:0007669"/>
    <property type="project" value="TreeGrafter"/>
</dbReference>
<keyword evidence="3" id="KW-0067">ATP-binding</keyword>
<evidence type="ECO:0000259" key="4">
    <source>
        <dbReference type="PROSITE" id="PS50893"/>
    </source>
</evidence>
<dbReference type="GO" id="GO:0005524">
    <property type="term" value="F:ATP binding"/>
    <property type="evidence" value="ECO:0007669"/>
    <property type="project" value="UniProtKB-KW"/>
</dbReference>
<feature type="domain" description="ABC transporter" evidence="4">
    <location>
        <begin position="25"/>
        <end position="252"/>
    </location>
</feature>
<proteinExistence type="inferred from homology"/>
<gene>
    <name evidence="5" type="ORF">CVV64_10410</name>
</gene>
<keyword evidence="2" id="KW-0547">Nucleotide-binding</keyword>
<dbReference type="Gene3D" id="3.40.50.300">
    <property type="entry name" value="P-loop containing nucleotide triphosphate hydrolases"/>
    <property type="match status" value="1"/>
</dbReference>
<dbReference type="GO" id="GO:0005886">
    <property type="term" value="C:plasma membrane"/>
    <property type="evidence" value="ECO:0007669"/>
    <property type="project" value="TreeGrafter"/>
</dbReference>
<name>A0A2N1PP68_9BACT</name>
<dbReference type="Proteomes" id="UP000233256">
    <property type="component" value="Unassembled WGS sequence"/>
</dbReference>
<protein>
    <recommendedName>
        <fullName evidence="4">ABC transporter domain-containing protein</fullName>
    </recommendedName>
</protein>
<dbReference type="InterPro" id="IPR027417">
    <property type="entry name" value="P-loop_NTPase"/>
</dbReference>
<dbReference type="GO" id="GO:0089705">
    <property type="term" value="P:protein localization to outer membrane"/>
    <property type="evidence" value="ECO:0007669"/>
    <property type="project" value="TreeGrafter"/>
</dbReference>
<dbReference type="EMBL" id="PGXC01000007">
    <property type="protein sequence ID" value="PKK90133.1"/>
    <property type="molecule type" value="Genomic_DNA"/>
</dbReference>
<dbReference type="InterPro" id="IPR017871">
    <property type="entry name" value="ABC_transporter-like_CS"/>
</dbReference>
<dbReference type="InterPro" id="IPR003593">
    <property type="entry name" value="AAA+_ATPase"/>
</dbReference>
<dbReference type="PROSITE" id="PS00211">
    <property type="entry name" value="ABC_TRANSPORTER_1"/>
    <property type="match status" value="1"/>
</dbReference>
<accession>A0A2N1PP68</accession>
<dbReference type="InterPro" id="IPR003439">
    <property type="entry name" value="ABC_transporter-like_ATP-bd"/>
</dbReference>
<dbReference type="PROSITE" id="PS50893">
    <property type="entry name" value="ABC_TRANSPORTER_2"/>
    <property type="match status" value="1"/>
</dbReference>
<dbReference type="GO" id="GO:0044874">
    <property type="term" value="P:lipoprotein localization to outer membrane"/>
    <property type="evidence" value="ECO:0007669"/>
    <property type="project" value="TreeGrafter"/>
</dbReference>
<evidence type="ECO:0000256" key="3">
    <source>
        <dbReference type="ARBA" id="ARBA00022840"/>
    </source>
</evidence>
<reference evidence="5 6" key="1">
    <citation type="journal article" date="2017" name="ISME J.">
        <title>Potential for microbial H2 and metal transformations associated with novel bacteria and archaea in deep terrestrial subsurface sediments.</title>
        <authorList>
            <person name="Hernsdorf A.W."/>
            <person name="Amano Y."/>
            <person name="Miyakawa K."/>
            <person name="Ise K."/>
            <person name="Suzuki Y."/>
            <person name="Anantharaman K."/>
            <person name="Probst A."/>
            <person name="Burstein D."/>
            <person name="Thomas B.C."/>
            <person name="Banfield J.F."/>
        </authorList>
    </citation>
    <scope>NUCLEOTIDE SEQUENCE [LARGE SCALE GENOMIC DNA]</scope>
    <source>
        <strain evidence="5">HGW-Wallbacteria-1</strain>
    </source>
</reference>
<dbReference type="AlphaFoldDB" id="A0A2N1PP68"/>
<dbReference type="SUPFAM" id="SSF52540">
    <property type="entry name" value="P-loop containing nucleoside triphosphate hydrolases"/>
    <property type="match status" value="1"/>
</dbReference>
<dbReference type="InterPro" id="IPR015854">
    <property type="entry name" value="ABC_transpr_LolD-like"/>
</dbReference>
<comment type="caution">
    <text evidence="5">The sequence shown here is derived from an EMBL/GenBank/DDBJ whole genome shotgun (WGS) entry which is preliminary data.</text>
</comment>
<dbReference type="PANTHER" id="PTHR24220">
    <property type="entry name" value="IMPORT ATP-BINDING PROTEIN"/>
    <property type="match status" value="1"/>
</dbReference>
<dbReference type="Pfam" id="PF00005">
    <property type="entry name" value="ABC_tran"/>
    <property type="match status" value="1"/>
</dbReference>
<organism evidence="5 6">
    <name type="scientific">Candidatus Wallbacteria bacterium HGW-Wallbacteria-1</name>
    <dbReference type="NCBI Taxonomy" id="2013854"/>
    <lineage>
        <taxon>Bacteria</taxon>
        <taxon>Candidatus Walliibacteriota</taxon>
    </lineage>
</organism>
<evidence type="ECO:0000313" key="5">
    <source>
        <dbReference type="EMBL" id="PKK90133.1"/>
    </source>
</evidence>
<comment type="similarity">
    <text evidence="1">Belongs to the ABC transporter superfamily.</text>
</comment>
<sequence length="252" mass="26480">MSLSMSAFCGQPDQSAAECFGGLSISLRGLVKILPDGRHVLDSIDLELKAGDTAALCGPSGSGKTSLAHVIAGIDHDYQGIVSLSGFSFQESENFPQPGRVAMIFQDGGLFDNLTALQNVAMAALFRYSTAEAFRKSSDLLSELGIGHIASVRARGLSAGEKQRVAVARALISEPILIIADEPTACLDSATAGLVGDLLVESAVSMTSTLLVITHDPILASKCNRRFIMRDGKITESMAGHEVGKPEIDGFL</sequence>
<evidence type="ECO:0000313" key="6">
    <source>
        <dbReference type="Proteomes" id="UP000233256"/>
    </source>
</evidence>
<dbReference type="SMART" id="SM00382">
    <property type="entry name" value="AAA"/>
    <property type="match status" value="1"/>
</dbReference>
<evidence type="ECO:0000256" key="1">
    <source>
        <dbReference type="ARBA" id="ARBA00005417"/>
    </source>
</evidence>
<dbReference type="PANTHER" id="PTHR24220:SF689">
    <property type="entry name" value="LIPOPROTEIN-RELEASING SYSTEM ATP-BINDING PROTEIN LOLD"/>
    <property type="match status" value="1"/>
</dbReference>
<dbReference type="GO" id="GO:0016887">
    <property type="term" value="F:ATP hydrolysis activity"/>
    <property type="evidence" value="ECO:0007669"/>
    <property type="project" value="InterPro"/>
</dbReference>